<gene>
    <name evidence="1" type="ORF">IMF26_03075</name>
</gene>
<dbReference type="AlphaFoldDB" id="A0AAT9LH88"/>
<organism evidence="1">
    <name type="scientific">Candidatus Fermentithermobacillus carboniphilus</name>
    <dbReference type="NCBI Taxonomy" id="3085328"/>
    <lineage>
        <taxon>Bacteria</taxon>
        <taxon>Bacillati</taxon>
        <taxon>Bacillota</taxon>
        <taxon>Candidatus Fermentithermobacillia</taxon>
        <taxon>Candidatus Fermentithermobacillales</taxon>
        <taxon>Candidatus Fermentithermobacillaceae</taxon>
        <taxon>Candidatus Fermentithermobacillus</taxon>
    </lineage>
</organism>
<proteinExistence type="predicted"/>
<protein>
    <submittedName>
        <fullName evidence="1">Glutamate decarboxylase</fullName>
    </submittedName>
</protein>
<sequence length="69" mass="7831">MWTVIYVASGWKEAEYMKNRLAREGLLVMLRNCNSGDGKFARHVELLVPEIEAREAHSIIMQLVGTARA</sequence>
<evidence type="ECO:0000313" key="1">
    <source>
        <dbReference type="EMBL" id="QUL99558.1"/>
    </source>
</evidence>
<dbReference type="KEGG" id="fcz:IMF26_03075"/>
<reference evidence="1" key="2">
    <citation type="journal article" date="2023" name="Biology">
        <title>Prokaryotic Life Associated with Coal-Fire Gas Vents Revealed by Metagenomics.</title>
        <authorList>
            <person name="Kadnikov V.V."/>
            <person name="Mardanov A.V."/>
            <person name="Beletsky A.V."/>
            <person name="Karnachuk O.V."/>
            <person name="Ravin N.V."/>
        </authorList>
    </citation>
    <scope>NUCLEOTIDE SEQUENCE</scope>
    <source>
        <strain evidence="1">Bu02</strain>
    </source>
</reference>
<dbReference type="EMBL" id="CP062796">
    <property type="protein sequence ID" value="QUL99558.1"/>
    <property type="molecule type" value="Genomic_DNA"/>
</dbReference>
<accession>A0AAT9LH88</accession>
<reference evidence="1" key="1">
    <citation type="submission" date="2020-10" db="EMBL/GenBank/DDBJ databases">
        <authorList>
            <person name="Kadnikov V."/>
            <person name="Beletsky A.V."/>
            <person name="Mardanov A.V."/>
            <person name="Karnachuk O.V."/>
            <person name="Ravin N.V."/>
        </authorList>
    </citation>
    <scope>NUCLEOTIDE SEQUENCE</scope>
    <source>
        <strain evidence="1">Bu02</strain>
    </source>
</reference>
<name>A0AAT9LH88_9FIRM</name>